<dbReference type="Proteomes" id="UP000006693">
    <property type="component" value="Chromosome 1"/>
</dbReference>
<dbReference type="HOGENOM" id="CLU_117520_0_0_4"/>
<proteinExistence type="predicted"/>
<organism evidence="2 3">
    <name type="scientific">Burkholderia mallei (strain ATCC 23344)</name>
    <dbReference type="NCBI Taxonomy" id="243160"/>
    <lineage>
        <taxon>Bacteria</taxon>
        <taxon>Pseudomonadati</taxon>
        <taxon>Pseudomonadota</taxon>
        <taxon>Betaproteobacteria</taxon>
        <taxon>Burkholderiales</taxon>
        <taxon>Burkholderiaceae</taxon>
        <taxon>Burkholderia</taxon>
        <taxon>pseudomallei group</taxon>
    </lineage>
</organism>
<feature type="region of interest" description="Disordered" evidence="1">
    <location>
        <begin position="68"/>
        <end position="95"/>
    </location>
</feature>
<name>A0A0H2WJS6_BURMA</name>
<evidence type="ECO:0000313" key="2">
    <source>
        <dbReference type="EMBL" id="AAU49225.1"/>
    </source>
</evidence>
<dbReference type="EMBL" id="CP000010">
    <property type="protein sequence ID" value="AAU49225.1"/>
    <property type="molecule type" value="Genomic_DNA"/>
</dbReference>
<feature type="compositionally biased region" description="Basic and acidic residues" evidence="1">
    <location>
        <begin position="68"/>
        <end position="77"/>
    </location>
</feature>
<reference evidence="2 3" key="1">
    <citation type="journal article" date="2004" name="Proc. Natl. Acad. Sci. U.S.A.">
        <title>Structural flexibility in the Burkholderia mallei genome.</title>
        <authorList>
            <person name="Nierman W.C."/>
            <person name="DeShazer D."/>
            <person name="Kim H.S."/>
            <person name="Tettelin H."/>
            <person name="Nelson K.E."/>
            <person name="Feldblyum T."/>
            <person name="Ulrich R.L."/>
            <person name="Ronning C.M."/>
            <person name="Brinkac L.M."/>
            <person name="Daugherty S.C."/>
            <person name="Davidsen T.D."/>
            <person name="Deboy R.T."/>
            <person name="Dimitrov G."/>
            <person name="Dodson R.J."/>
            <person name="Durkin A.S."/>
            <person name="Gwinn M.L."/>
            <person name="Haft D.H."/>
            <person name="Khouri H."/>
            <person name="Kolonay J.F."/>
            <person name="Madupu R."/>
            <person name="Mohammoud Y."/>
            <person name="Nelson W.C."/>
            <person name="Radune D."/>
            <person name="Romero C.M."/>
            <person name="Sarria S."/>
            <person name="Selengut J."/>
            <person name="Shamblin C."/>
            <person name="Sullivan S.A."/>
            <person name="White O."/>
            <person name="Yu Y."/>
            <person name="Zafar N."/>
            <person name="Zhou L."/>
            <person name="Fraser C.M."/>
        </authorList>
    </citation>
    <scope>NUCLEOTIDE SEQUENCE [LARGE SCALE GENOMIC DNA]</scope>
    <source>
        <strain evidence="2 3">ATCC 23344</strain>
    </source>
</reference>
<keyword evidence="3" id="KW-1185">Reference proteome</keyword>
<dbReference type="AlphaFoldDB" id="A0A0H2WJS6"/>
<protein>
    <submittedName>
        <fullName evidence="2">Uncharacterized protein</fullName>
    </submittedName>
</protein>
<dbReference type="KEGG" id="bma:BMA0472"/>
<accession>A0A0H2WJS6</accession>
<gene>
    <name evidence="2" type="ordered locus">BMA0472</name>
</gene>
<dbReference type="PATRIC" id="fig|243160.12.peg.482"/>
<evidence type="ECO:0000313" key="3">
    <source>
        <dbReference type="Proteomes" id="UP000006693"/>
    </source>
</evidence>
<evidence type="ECO:0000256" key="1">
    <source>
        <dbReference type="SAM" id="MobiDB-lite"/>
    </source>
</evidence>
<sequence>MRKHRGPFPFPTSRFCDVAHIAAFIAAPHPPPHRLRSACDDTHRSTCAPRTPTAASALRLAMRFSHRDGAAECDRRTNRPPPSAQTTRHQYKTENRLTCPPSIARYRLGKRVATLTADAGAGSALPADPSAEVCSPEAAKAELAIRS</sequence>